<gene>
    <name evidence="1" type="ORF">DEACI_2565</name>
    <name evidence="2" type="ORF">DEACI_2738</name>
</gene>
<organism evidence="1">
    <name type="scientific">Acididesulfobacillus acetoxydans</name>
    <dbReference type="NCBI Taxonomy" id="1561005"/>
    <lineage>
        <taxon>Bacteria</taxon>
        <taxon>Bacillati</taxon>
        <taxon>Bacillota</taxon>
        <taxon>Clostridia</taxon>
        <taxon>Eubacteriales</taxon>
        <taxon>Peptococcaceae</taxon>
        <taxon>Acididesulfobacillus</taxon>
    </lineage>
</organism>
<evidence type="ECO:0000313" key="3">
    <source>
        <dbReference type="Proteomes" id="UP001071230"/>
    </source>
</evidence>
<dbReference type="InterPro" id="IPR014997">
    <property type="entry name" value="DUF1847"/>
</dbReference>
<evidence type="ECO:0008006" key="4">
    <source>
        <dbReference type="Google" id="ProtNLM"/>
    </source>
</evidence>
<reference evidence="2" key="1">
    <citation type="submission" date="2014-11" db="EMBL/GenBank/DDBJ databases">
        <authorList>
            <person name="Hornung B.V."/>
        </authorList>
    </citation>
    <scope>NUCLEOTIDE SEQUENCE</scope>
    <source>
        <strain evidence="2">INE</strain>
    </source>
</reference>
<dbReference type="RefSeq" id="WP_240985358.1">
    <property type="nucleotide sequence ID" value="NZ_CDGJ01000078.1"/>
</dbReference>
<evidence type="ECO:0000313" key="2">
    <source>
        <dbReference type="EMBL" id="CEJ08262.1"/>
    </source>
</evidence>
<keyword evidence="3" id="KW-1185">Reference proteome</keyword>
<name>A0A8S0WPG0_9FIRM</name>
<dbReference type="Pfam" id="PF08901">
    <property type="entry name" value="DUF1847"/>
    <property type="match status" value="1"/>
</dbReference>
<dbReference type="AlphaFoldDB" id="A0A8S0WPG0"/>
<dbReference type="EMBL" id="CDGJ01000078">
    <property type="protein sequence ID" value="CEJ08262.1"/>
    <property type="molecule type" value="Genomic_DNA"/>
</dbReference>
<sequence length="207" mass="23121">MLKLEWLRMPQQTAYGCLYCQTAASFKGDTARMPKTCPTLTHEEIAKDIQGYREEPLKTLMQKADRTPFTPDGVLRNRVEELIFFAQEMGYHKIGIAFCVTLMPEAQTLAKLLREEGLEAIPVCCRVGAVDYSEIDLPKAHPERFAAICNPVAQAKLLNLAQCDLVVQVGLCLGHDIILQQTCQAPVTTLVVKDRVLDHNPVRALRG</sequence>
<reference evidence="1" key="2">
    <citation type="submission" date="2020-01" db="EMBL/GenBank/DDBJ databases">
        <authorList>
            <person name="Hornung B."/>
        </authorList>
    </citation>
    <scope>NUCLEOTIDE SEQUENCE</scope>
    <source>
        <strain evidence="1">PacBioINE</strain>
    </source>
</reference>
<proteinExistence type="predicted"/>
<evidence type="ECO:0000313" key="1">
    <source>
        <dbReference type="EMBL" id="CAA7601894.1"/>
    </source>
</evidence>
<dbReference type="EMBL" id="LR746496">
    <property type="protein sequence ID" value="CAA7601894.1"/>
    <property type="molecule type" value="Genomic_DNA"/>
</dbReference>
<protein>
    <recommendedName>
        <fullName evidence="4">DUF1847 domain-containing protein</fullName>
    </recommendedName>
</protein>
<accession>A0A8S0WPG0</accession>
<dbReference type="Proteomes" id="UP001071230">
    <property type="component" value="Unassembled WGS sequence"/>
</dbReference>
<dbReference type="Proteomes" id="UP000836597">
    <property type="component" value="Chromosome"/>
</dbReference>
<dbReference type="KEGG" id="aacx:DEACI_2565"/>